<sequence>MYGCPLCHVVLANPSTLGDHCGQVGCPRSFNNFKCLKKHLRVECTFPSPCPVFDNVTPRTADNTAGVVCTDDEVFINYTPDDPADLLSHISVEDVPCDDHVPCDDQTTNCNMSDIDLTELQNSALEFIAAFYANSDVSRSLVQDIMEKSTFLYLQCNLVLKKVIDELHHSEKISTEVNAKLLETISAISNPFSGLESEHLRFKKLIERGALVKPVSFVSGRRGVTSVTGQFMSMKHKLRRFFELPKVSSTVKSYVNELEVESENNTISNFIQDRNPDNPILEASNNSPIEEMNDLRANGITVVTEDGIFQIYFDIGLILGDNLGLHSILGLVECFTATFPCLYCKMSKVETESCCHEKCELIRNVDNYKNDLALNNTKLTGIKEECVFHEIEGFHVTLNPAVDFMHDILESGCCNYDLIEILFYFIEIKKYFTLDLLNNVIRSHDYGNVSNKPPLISETDLKSGKIRMSANEMLVFVQHLPSMIGNFIPQNDRYWTLFLFLYDILAILLCGSLQQEAIVQLDYFIVQHHLLYVELLGSSLKNKHHHMLHYPRIIRLSGPPVHYWSMRYEPMHRILKRYANVCFSRVNICMSIALKVELIVAFRILTKRGFSARFSMSASFEKSFASLESLYKIVCPGTFKSKCVLPKFVDIDGIHYTCDTTMCLAVDEIGLPVFGKIVRIIVNRQRDVCLVFSVFKTILLDPHLHIYKVEKTDLYTCVTFNVMPWRLPVFLHDKPEGYSVSLYHAL</sequence>
<protein>
    <submittedName>
        <fullName evidence="1">ATP synthase subunit delta</fullName>
    </submittedName>
</protein>
<evidence type="ECO:0000313" key="1">
    <source>
        <dbReference type="EMBL" id="KAK3931214.1"/>
    </source>
</evidence>
<comment type="caution">
    <text evidence="1">The sequence shown here is derived from an EMBL/GenBank/DDBJ whole genome shotgun (WGS) entry which is preliminary data.</text>
</comment>
<name>A0AAE1I0V7_9NEOP</name>
<keyword evidence="2" id="KW-1185">Reference proteome</keyword>
<accession>A0AAE1I0V7</accession>
<dbReference type="EMBL" id="JAHWGI010001420">
    <property type="protein sequence ID" value="KAK3931214.1"/>
    <property type="molecule type" value="Genomic_DNA"/>
</dbReference>
<reference evidence="1" key="1">
    <citation type="submission" date="2021-07" db="EMBL/GenBank/DDBJ databases">
        <authorList>
            <person name="Catto M.A."/>
            <person name="Jacobson A."/>
            <person name="Kennedy G."/>
            <person name="Labadie P."/>
            <person name="Hunt B.G."/>
            <person name="Srinivasan R."/>
        </authorList>
    </citation>
    <scope>NUCLEOTIDE SEQUENCE</scope>
    <source>
        <strain evidence="1">PL_HMW_Pooled</strain>
        <tissue evidence="1">Head</tissue>
    </source>
</reference>
<reference evidence="1" key="2">
    <citation type="journal article" date="2023" name="BMC Genomics">
        <title>Pest status, molecular evolution, and epigenetic factors derived from the genome assembly of Frankliniella fusca, a thysanopteran phytovirus vector.</title>
        <authorList>
            <person name="Catto M.A."/>
            <person name="Labadie P.E."/>
            <person name="Jacobson A.L."/>
            <person name="Kennedy G.G."/>
            <person name="Srinivasan R."/>
            <person name="Hunt B.G."/>
        </authorList>
    </citation>
    <scope>NUCLEOTIDE SEQUENCE</scope>
    <source>
        <strain evidence="1">PL_HMW_Pooled</strain>
    </source>
</reference>
<proteinExistence type="predicted"/>
<dbReference type="Proteomes" id="UP001219518">
    <property type="component" value="Unassembled WGS sequence"/>
</dbReference>
<gene>
    <name evidence="1" type="ORF">KUF71_025358</name>
</gene>
<dbReference type="AlphaFoldDB" id="A0AAE1I0V7"/>
<organism evidence="1 2">
    <name type="scientific">Frankliniella fusca</name>
    <dbReference type="NCBI Taxonomy" id="407009"/>
    <lineage>
        <taxon>Eukaryota</taxon>
        <taxon>Metazoa</taxon>
        <taxon>Ecdysozoa</taxon>
        <taxon>Arthropoda</taxon>
        <taxon>Hexapoda</taxon>
        <taxon>Insecta</taxon>
        <taxon>Pterygota</taxon>
        <taxon>Neoptera</taxon>
        <taxon>Paraneoptera</taxon>
        <taxon>Thysanoptera</taxon>
        <taxon>Terebrantia</taxon>
        <taxon>Thripoidea</taxon>
        <taxon>Thripidae</taxon>
        <taxon>Frankliniella</taxon>
    </lineage>
</organism>
<evidence type="ECO:0000313" key="2">
    <source>
        <dbReference type="Proteomes" id="UP001219518"/>
    </source>
</evidence>